<feature type="region of interest" description="Disordered" evidence="1">
    <location>
        <begin position="325"/>
        <end position="344"/>
    </location>
</feature>
<accession>A0ABX1BYV2</accession>
<dbReference type="EMBL" id="JAATEN010000005">
    <property type="protein sequence ID" value="NJQ00687.1"/>
    <property type="molecule type" value="Genomic_DNA"/>
</dbReference>
<organism evidence="2 3">
    <name type="scientific">Streptomyces zingiberis</name>
    <dbReference type="NCBI Taxonomy" id="2053010"/>
    <lineage>
        <taxon>Bacteria</taxon>
        <taxon>Bacillati</taxon>
        <taxon>Actinomycetota</taxon>
        <taxon>Actinomycetes</taxon>
        <taxon>Kitasatosporales</taxon>
        <taxon>Streptomycetaceae</taxon>
        <taxon>Streptomyces</taxon>
    </lineage>
</organism>
<keyword evidence="3" id="KW-1185">Reference proteome</keyword>
<evidence type="ECO:0000313" key="2">
    <source>
        <dbReference type="EMBL" id="NJQ00687.1"/>
    </source>
</evidence>
<proteinExistence type="predicted"/>
<gene>
    <name evidence="2" type="ORF">HCK00_09065</name>
</gene>
<comment type="caution">
    <text evidence="2">The sequence shown here is derived from an EMBL/GenBank/DDBJ whole genome shotgun (WGS) entry which is preliminary data.</text>
</comment>
<reference evidence="2 3" key="1">
    <citation type="submission" date="2020-03" db="EMBL/GenBank/DDBJ databases">
        <title>WGS of actinomycetes isolated from Thailand.</title>
        <authorList>
            <person name="Thawai C."/>
        </authorList>
    </citation>
    <scope>NUCLEOTIDE SEQUENCE [LARGE SCALE GENOMIC DNA]</scope>
    <source>
        <strain evidence="2 3">PLAI 1-29</strain>
    </source>
</reference>
<dbReference type="Proteomes" id="UP000695264">
    <property type="component" value="Unassembled WGS sequence"/>
</dbReference>
<sequence>MSSVSAAPAAPAAAPPRTAAVRRALVTAVFLGGLLGLAFLLGGPAHAAGTDALRQTGGGAASPADGRHLTGVPGGPAERTPAERVVGERAGSGTDQGGAAVGERDGGRGAGGVTGAHRTAPATPGAVAERARHTAGSLRGHLRGLGTLGGLDDLVGGIRGIGSGDGAGDGIGGIGGIGDAIGGHLPGPGLLDPGVPGTLLPVDDIPGGGVPGDGAESPGGEGASDPERHGTGPSTGRPGPDAPAGPAGAGTAPALSPGAAGAAPGHGPGTDGGDHRRDGTPGHLPGAPYGTTAPSAGDGSGPRCDQHAALTTSAPRFGLPAGAVRAADGAPTRERSADILEFPG</sequence>
<evidence type="ECO:0000313" key="3">
    <source>
        <dbReference type="Proteomes" id="UP000695264"/>
    </source>
</evidence>
<evidence type="ECO:0000256" key="1">
    <source>
        <dbReference type="SAM" id="MobiDB-lite"/>
    </source>
</evidence>
<feature type="compositionally biased region" description="Low complexity" evidence="1">
    <location>
        <begin position="235"/>
        <end position="263"/>
    </location>
</feature>
<feature type="compositionally biased region" description="Gly residues" evidence="1">
    <location>
        <begin position="206"/>
        <end position="222"/>
    </location>
</feature>
<feature type="region of interest" description="Disordered" evidence="1">
    <location>
        <begin position="53"/>
        <end position="146"/>
    </location>
</feature>
<feature type="compositionally biased region" description="Low complexity" evidence="1">
    <location>
        <begin position="188"/>
        <end position="205"/>
    </location>
</feature>
<feature type="region of interest" description="Disordered" evidence="1">
    <location>
        <begin position="188"/>
        <end position="317"/>
    </location>
</feature>
<protein>
    <submittedName>
        <fullName evidence="2">Uncharacterized protein</fullName>
    </submittedName>
</protein>
<name>A0ABX1BYV2_9ACTN</name>
<dbReference type="RefSeq" id="WP_168101279.1">
    <property type="nucleotide sequence ID" value="NZ_JAATEN010000005.1"/>
</dbReference>